<feature type="domain" description="Helitron helicase-like" evidence="3">
    <location>
        <begin position="161"/>
        <end position="228"/>
    </location>
</feature>
<reference evidence="5" key="1">
    <citation type="submission" date="2018-11" db="EMBL/GenBank/DDBJ databases">
        <authorList>
            <consortium name="Genoscope - CEA"/>
            <person name="William W."/>
        </authorList>
    </citation>
    <scope>NUCLEOTIDE SEQUENCE</scope>
</reference>
<keyword evidence="1" id="KW-0067">ATP-binding</keyword>
<dbReference type="CDD" id="cd18809">
    <property type="entry name" value="SF1_C_RecD"/>
    <property type="match status" value="1"/>
</dbReference>
<organism evidence="5">
    <name type="scientific">Brassica oleracea</name>
    <name type="common">Wild cabbage</name>
    <dbReference type="NCBI Taxonomy" id="3712"/>
    <lineage>
        <taxon>Eukaryota</taxon>
        <taxon>Viridiplantae</taxon>
        <taxon>Streptophyta</taxon>
        <taxon>Embryophyta</taxon>
        <taxon>Tracheophyta</taxon>
        <taxon>Spermatophyta</taxon>
        <taxon>Magnoliopsida</taxon>
        <taxon>eudicotyledons</taxon>
        <taxon>Gunneridae</taxon>
        <taxon>Pentapetalae</taxon>
        <taxon>rosids</taxon>
        <taxon>malvids</taxon>
        <taxon>Brassicales</taxon>
        <taxon>Brassicaceae</taxon>
        <taxon>Brassiceae</taxon>
        <taxon>Brassica</taxon>
    </lineage>
</organism>
<dbReference type="SUPFAM" id="SSF52540">
    <property type="entry name" value="P-loop containing nucleoside triphosphate hydrolases"/>
    <property type="match status" value="2"/>
</dbReference>
<dbReference type="InterPro" id="IPR025476">
    <property type="entry name" value="Helitron_helicase-like"/>
</dbReference>
<keyword evidence="1" id="KW-0547">Nucleotide-binding</keyword>
<dbReference type="GO" id="GO:0006310">
    <property type="term" value="P:DNA recombination"/>
    <property type="evidence" value="ECO:0007669"/>
    <property type="project" value="UniProtKB-KW"/>
</dbReference>
<sequence length="1290" mass="148216">MAMKPNGKSIVSSDYDEKFVFFRDLSLDHHEAQLRFWLIHFWEAWNHRIGLLIPRQGRPPEYLQLHIFDTGNEVRTRLNAMGQTSTEGNLDETTLVRLIEMIDENNYLAKIFRRVRDYYEGSGQEFNIRLLSDKGKGKEYDLPSTSEVAGLIVGDMSSTVMFILPPSFTGGPRYLVEKYHDAMAICREYGNPDLFITMTANPNWREIKEHLDRYGGDSPNYRPDIECRELSSSHTQQLSTKYSFKKEASLMRIYILLWFGNSSRIPSSEEVDKIISAELPNKEEDPEAYNLVTKHMIHGPCGVINPKSLCMENNVSTKKYPRPYNGSTSIDKSGYVLYRRRRNETEHVVKNGAILNNTFVVPHNIKLPKKYEAHINVEWCNHTSAVKYLFKYITKGVDRASADIEKGNPATTSDTVASGEPKERVMKQRNEIQDYIDAQYLSAYESMWRNFAFHIHKRKPSVEKLIIHLEGEHNITIKATDNLGRVIRKPGIEKTMFTEWMNISYGTTIRSERKKGKTIGRIVAVHPSAGDRYYLRILINKIKGPRSYDELKTFNDVKYPDFKSVCHVRGYLNNDVEWLENMPKIKPVLLKESGNSLWNQEINYDVVEETLRHDWQYNLLNAEQRAIYESVLDSVDKKDGKLFFVYGVGGIGKTFLYQTIISRLCSRKKIVLPVASSGIAALLLPNGRTAHSRFNIPLKLDENKLCNIKPNTMLAELIEKTDLIIWDEAPMTHKHAFEALDKSLKDIMSIKNPPAKDQTFGGKTVLLGGDFRQILPDEKKFSEWFLKVGEGRPESGQEDEDDGYHDQMITVENSLVQETKDESLKQVIDVAYGDVNQIEASQSSYTDKAILTPRNDTVNEINAYTISKTGGESKDYYSYDSFEFPGLPSHKLTLKVGAPIMLLRNINQTKGLCNGTCTILTHIGERVLKADIITGSHIGKEVLIPRIVLLHGDTKIPFTLRRRKFPIRLCYAMTINKSQGQSLKDVILYLPRPVFAHGQLYVALSRVTSKKGLKIIKGEDSYKQKVKNIVYKEIFNRLLPMRVKHTAEDHKNQSANLEPQPIIVTIIRMWPITNHKNKNAFLRTTFIFLEIKDEQKMEGRVPFSPFDKIYQRQQLLHKFEKIFHQFLHTYSLPNTTPLISLASATNFLPDVVGRICLIQGSDIYNHNTNTKIIIGLRLDISKVVRLTIWDNEATNFRGLNLSFHGYMKGNYHTQLYQDRAFTLTMTLISYNASKRGTNCDPKSDGITRQQTTQSTVFKFTLMLPTSIKIIIVSVSTNTHRYYFFYFFIIQ</sequence>
<dbReference type="InterPro" id="IPR049163">
    <property type="entry name" value="Pif1-like_2B_dom"/>
</dbReference>
<dbReference type="EMBL" id="LR031880">
    <property type="protein sequence ID" value="VDD61137.1"/>
    <property type="molecule type" value="Genomic_DNA"/>
</dbReference>
<evidence type="ECO:0000259" key="2">
    <source>
        <dbReference type="Pfam" id="PF05970"/>
    </source>
</evidence>
<dbReference type="Pfam" id="PF05970">
    <property type="entry name" value="PIF1"/>
    <property type="match status" value="1"/>
</dbReference>
<dbReference type="Pfam" id="PF21530">
    <property type="entry name" value="Pif1_2B_dom"/>
    <property type="match status" value="1"/>
</dbReference>
<keyword evidence="1" id="KW-0233">DNA recombination</keyword>
<dbReference type="GO" id="GO:0016887">
    <property type="term" value="F:ATP hydrolysis activity"/>
    <property type="evidence" value="ECO:0007669"/>
    <property type="project" value="RHEA"/>
</dbReference>
<keyword evidence="1" id="KW-0227">DNA damage</keyword>
<dbReference type="Pfam" id="PF14214">
    <property type="entry name" value="Helitron_like_N"/>
    <property type="match status" value="1"/>
</dbReference>
<evidence type="ECO:0000259" key="4">
    <source>
        <dbReference type="Pfam" id="PF21530"/>
    </source>
</evidence>
<dbReference type="Gene3D" id="3.40.50.300">
    <property type="entry name" value="P-loop containing nucleotide triphosphate hydrolases"/>
    <property type="match status" value="2"/>
</dbReference>
<evidence type="ECO:0000259" key="3">
    <source>
        <dbReference type="Pfam" id="PF14214"/>
    </source>
</evidence>
<dbReference type="InterPro" id="IPR010285">
    <property type="entry name" value="DNA_helicase_pif1-like_DEAD"/>
</dbReference>
<keyword evidence="1" id="KW-0378">Hydrolase</keyword>
<dbReference type="GO" id="GO:0006281">
    <property type="term" value="P:DNA repair"/>
    <property type="evidence" value="ECO:0007669"/>
    <property type="project" value="UniProtKB-KW"/>
</dbReference>
<dbReference type="PANTHER" id="PTHR10492:SF90">
    <property type="entry name" value="ATP-DEPENDENT DNA HELICASE"/>
    <property type="match status" value="1"/>
</dbReference>
<dbReference type="InterPro" id="IPR027417">
    <property type="entry name" value="P-loop_NTPase"/>
</dbReference>
<protein>
    <recommendedName>
        <fullName evidence="1">ATP-dependent DNA helicase</fullName>
        <ecNumber evidence="1">5.6.2.3</ecNumber>
    </recommendedName>
</protein>
<feature type="domain" description="DNA helicase Pif1-like DEAD-box helicase" evidence="2">
    <location>
        <begin position="620"/>
        <end position="776"/>
    </location>
</feature>
<keyword evidence="1" id="KW-0234">DNA repair</keyword>
<comment type="cofactor">
    <cofactor evidence="1">
        <name>Mg(2+)</name>
        <dbReference type="ChEBI" id="CHEBI:18420"/>
    </cofactor>
</comment>
<dbReference type="GO" id="GO:0005524">
    <property type="term" value="F:ATP binding"/>
    <property type="evidence" value="ECO:0007669"/>
    <property type="project" value="UniProtKB-KW"/>
</dbReference>
<proteinExistence type="inferred from homology"/>
<dbReference type="GO" id="GO:0043139">
    <property type="term" value="F:5'-3' DNA helicase activity"/>
    <property type="evidence" value="ECO:0007669"/>
    <property type="project" value="UniProtKB-EC"/>
</dbReference>
<comment type="catalytic activity">
    <reaction evidence="1">
        <text>ATP + H2O = ADP + phosphate + H(+)</text>
        <dbReference type="Rhea" id="RHEA:13065"/>
        <dbReference type="ChEBI" id="CHEBI:15377"/>
        <dbReference type="ChEBI" id="CHEBI:15378"/>
        <dbReference type="ChEBI" id="CHEBI:30616"/>
        <dbReference type="ChEBI" id="CHEBI:43474"/>
        <dbReference type="ChEBI" id="CHEBI:456216"/>
        <dbReference type="EC" id="5.6.2.3"/>
    </reaction>
</comment>
<evidence type="ECO:0000256" key="1">
    <source>
        <dbReference type="RuleBase" id="RU363044"/>
    </source>
</evidence>
<dbReference type="GO" id="GO:0000723">
    <property type="term" value="P:telomere maintenance"/>
    <property type="evidence" value="ECO:0007669"/>
    <property type="project" value="InterPro"/>
</dbReference>
<feature type="domain" description="DNA helicase Pif1-like 2B" evidence="4">
    <location>
        <begin position="881"/>
        <end position="921"/>
    </location>
</feature>
<dbReference type="FunFam" id="3.40.50.300:FF:002884">
    <property type="entry name" value="ATP-dependent DNA helicase"/>
    <property type="match status" value="1"/>
</dbReference>
<name>A0A3P6FSC8_BRAOL</name>
<comment type="similarity">
    <text evidence="1">Belongs to the helicase family.</text>
</comment>
<dbReference type="EC" id="5.6.2.3" evidence="1"/>
<accession>A0A3P6FSC8</accession>
<dbReference type="PANTHER" id="PTHR10492">
    <property type="match status" value="1"/>
</dbReference>
<evidence type="ECO:0000313" key="5">
    <source>
        <dbReference type="EMBL" id="VDD61137.1"/>
    </source>
</evidence>
<keyword evidence="1" id="KW-0347">Helicase</keyword>
<gene>
    <name evidence="5" type="ORF">BOLC6T36590H</name>
</gene>